<evidence type="ECO:0000313" key="1">
    <source>
        <dbReference type="EMBL" id="OWK37847.1"/>
    </source>
</evidence>
<accession>A0A225DNW0</accession>
<organism evidence="1 2">
    <name type="scientific">Fimbriiglobus ruber</name>
    <dbReference type="NCBI Taxonomy" id="1908690"/>
    <lineage>
        <taxon>Bacteria</taxon>
        <taxon>Pseudomonadati</taxon>
        <taxon>Planctomycetota</taxon>
        <taxon>Planctomycetia</taxon>
        <taxon>Gemmatales</taxon>
        <taxon>Gemmataceae</taxon>
        <taxon>Fimbriiglobus</taxon>
    </lineage>
</organism>
<dbReference type="Proteomes" id="UP000214646">
    <property type="component" value="Unassembled WGS sequence"/>
</dbReference>
<proteinExistence type="predicted"/>
<keyword evidence="2" id="KW-1185">Reference proteome</keyword>
<comment type="caution">
    <text evidence="1">The sequence shown here is derived from an EMBL/GenBank/DDBJ whole genome shotgun (WGS) entry which is preliminary data.</text>
</comment>
<reference evidence="2" key="1">
    <citation type="submission" date="2017-06" db="EMBL/GenBank/DDBJ databases">
        <title>Genome analysis of Fimbriiglobus ruber SP5, the first member of the order Planctomycetales with confirmed chitinolytic capability.</title>
        <authorList>
            <person name="Ravin N.V."/>
            <person name="Rakitin A.L."/>
            <person name="Ivanova A.A."/>
            <person name="Beletsky A.V."/>
            <person name="Kulichevskaya I.S."/>
            <person name="Mardanov A.V."/>
            <person name="Dedysh S.N."/>
        </authorList>
    </citation>
    <scope>NUCLEOTIDE SEQUENCE [LARGE SCALE GENOMIC DNA]</scope>
    <source>
        <strain evidence="2">SP5</strain>
    </source>
</reference>
<protein>
    <submittedName>
        <fullName evidence="1">Uncharacterized protein</fullName>
    </submittedName>
</protein>
<evidence type="ECO:0000313" key="2">
    <source>
        <dbReference type="Proteomes" id="UP000214646"/>
    </source>
</evidence>
<name>A0A225DNW0_9BACT</name>
<dbReference type="AlphaFoldDB" id="A0A225DNW0"/>
<gene>
    <name evidence="1" type="ORF">FRUB_06967</name>
</gene>
<sequence length="37" mass="3915">MPWGPILTARAVWTNLCGGIDVTAEIEASLSEEKIAA</sequence>
<dbReference type="EMBL" id="NIDE01000014">
    <property type="protein sequence ID" value="OWK37847.1"/>
    <property type="molecule type" value="Genomic_DNA"/>
</dbReference>